<evidence type="ECO:0000256" key="7">
    <source>
        <dbReference type="ARBA" id="ARBA00049158"/>
    </source>
</evidence>
<evidence type="ECO:0000256" key="6">
    <source>
        <dbReference type="ARBA" id="ARBA00023102"/>
    </source>
</evidence>
<dbReference type="GO" id="GO:0005737">
    <property type="term" value="C:cytoplasm"/>
    <property type="evidence" value="ECO:0007669"/>
    <property type="project" value="TreeGrafter"/>
</dbReference>
<dbReference type="EC" id="3.1.3.15" evidence="3 8"/>
<reference evidence="10" key="2">
    <citation type="submission" date="2021-04" db="EMBL/GenBank/DDBJ databases">
        <authorList>
            <person name="Gilroy R."/>
        </authorList>
    </citation>
    <scope>NUCLEOTIDE SEQUENCE</scope>
    <source>
        <strain evidence="10">CHK192-9172</strain>
    </source>
</reference>
<dbReference type="InterPro" id="IPR016195">
    <property type="entry name" value="Pol/histidinol_Pase-like"/>
</dbReference>
<dbReference type="Pfam" id="PF02811">
    <property type="entry name" value="PHP"/>
    <property type="match status" value="1"/>
</dbReference>
<organism evidence="10 11">
    <name type="scientific">Candidatus Eubacterium avistercoris</name>
    <dbReference type="NCBI Taxonomy" id="2838567"/>
    <lineage>
        <taxon>Bacteria</taxon>
        <taxon>Bacillati</taxon>
        <taxon>Bacillota</taxon>
        <taxon>Clostridia</taxon>
        <taxon>Eubacteriales</taxon>
        <taxon>Eubacteriaceae</taxon>
        <taxon>Eubacterium</taxon>
    </lineage>
</organism>
<gene>
    <name evidence="10" type="ORF">IAA08_03395</name>
</gene>
<name>A0A9D2D1T0_9FIRM</name>
<proteinExistence type="inferred from homology"/>
<evidence type="ECO:0000256" key="8">
    <source>
        <dbReference type="RuleBase" id="RU366003"/>
    </source>
</evidence>
<evidence type="ECO:0000259" key="9">
    <source>
        <dbReference type="SMART" id="SM00481"/>
    </source>
</evidence>
<keyword evidence="6 8" id="KW-0368">Histidine biosynthesis</keyword>
<evidence type="ECO:0000256" key="1">
    <source>
        <dbReference type="ARBA" id="ARBA00004970"/>
    </source>
</evidence>
<keyword evidence="5 8" id="KW-0378">Hydrolase</keyword>
<comment type="catalytic activity">
    <reaction evidence="7 8">
        <text>L-histidinol phosphate + H2O = L-histidinol + phosphate</text>
        <dbReference type="Rhea" id="RHEA:14465"/>
        <dbReference type="ChEBI" id="CHEBI:15377"/>
        <dbReference type="ChEBI" id="CHEBI:43474"/>
        <dbReference type="ChEBI" id="CHEBI:57699"/>
        <dbReference type="ChEBI" id="CHEBI:57980"/>
        <dbReference type="EC" id="3.1.3.15"/>
    </reaction>
</comment>
<evidence type="ECO:0000256" key="4">
    <source>
        <dbReference type="ARBA" id="ARBA00022605"/>
    </source>
</evidence>
<dbReference type="PANTHER" id="PTHR21039:SF0">
    <property type="entry name" value="HISTIDINOL-PHOSPHATASE"/>
    <property type="match status" value="1"/>
</dbReference>
<dbReference type="AlphaFoldDB" id="A0A9D2D1T0"/>
<reference evidence="10" key="1">
    <citation type="journal article" date="2021" name="PeerJ">
        <title>Extensive microbial diversity within the chicken gut microbiome revealed by metagenomics and culture.</title>
        <authorList>
            <person name="Gilroy R."/>
            <person name="Ravi A."/>
            <person name="Getino M."/>
            <person name="Pursley I."/>
            <person name="Horton D.L."/>
            <person name="Alikhan N.F."/>
            <person name="Baker D."/>
            <person name="Gharbi K."/>
            <person name="Hall N."/>
            <person name="Watson M."/>
            <person name="Adriaenssens E.M."/>
            <person name="Foster-Nyarko E."/>
            <person name="Jarju S."/>
            <person name="Secka A."/>
            <person name="Antonio M."/>
            <person name="Oren A."/>
            <person name="Chaudhuri R.R."/>
            <person name="La Ragione R."/>
            <person name="Hildebrand F."/>
            <person name="Pallen M.J."/>
        </authorList>
    </citation>
    <scope>NUCLEOTIDE SEQUENCE</scope>
    <source>
        <strain evidence="10">CHK192-9172</strain>
    </source>
</reference>
<protein>
    <recommendedName>
        <fullName evidence="3 8">Histidinol-phosphatase</fullName>
        <shortName evidence="8">HolPase</shortName>
        <ecNumber evidence="3 8">3.1.3.15</ecNumber>
    </recommendedName>
</protein>
<dbReference type="Proteomes" id="UP000824024">
    <property type="component" value="Unassembled WGS sequence"/>
</dbReference>
<dbReference type="InterPro" id="IPR003141">
    <property type="entry name" value="Pol/His_phosphatase_N"/>
</dbReference>
<evidence type="ECO:0000256" key="5">
    <source>
        <dbReference type="ARBA" id="ARBA00022801"/>
    </source>
</evidence>
<evidence type="ECO:0000256" key="2">
    <source>
        <dbReference type="ARBA" id="ARBA00009152"/>
    </source>
</evidence>
<dbReference type="SUPFAM" id="SSF89550">
    <property type="entry name" value="PHP domain-like"/>
    <property type="match status" value="1"/>
</dbReference>
<accession>A0A9D2D1T0</accession>
<dbReference type="PANTHER" id="PTHR21039">
    <property type="entry name" value="HISTIDINOL PHOSPHATASE-RELATED"/>
    <property type="match status" value="1"/>
</dbReference>
<dbReference type="SMART" id="SM00481">
    <property type="entry name" value="POLIIIAc"/>
    <property type="match status" value="1"/>
</dbReference>
<evidence type="ECO:0000256" key="3">
    <source>
        <dbReference type="ARBA" id="ARBA00013085"/>
    </source>
</evidence>
<comment type="caution">
    <text evidence="10">The sequence shown here is derived from an EMBL/GenBank/DDBJ whole genome shotgun (WGS) entry which is preliminary data.</text>
</comment>
<dbReference type="InterPro" id="IPR004013">
    <property type="entry name" value="PHP_dom"/>
</dbReference>
<evidence type="ECO:0000313" key="11">
    <source>
        <dbReference type="Proteomes" id="UP000824024"/>
    </source>
</evidence>
<evidence type="ECO:0000313" key="10">
    <source>
        <dbReference type="EMBL" id="HIZ06964.1"/>
    </source>
</evidence>
<comment type="similarity">
    <text evidence="2 8">Belongs to the PHP hydrolase family. HisK subfamily.</text>
</comment>
<dbReference type="GO" id="GO:0004401">
    <property type="term" value="F:histidinol-phosphatase activity"/>
    <property type="evidence" value="ECO:0007669"/>
    <property type="project" value="UniProtKB-UniRule"/>
</dbReference>
<comment type="pathway">
    <text evidence="1 8">Amino-acid biosynthesis; L-histidine biosynthesis; L-histidine from 5-phospho-alpha-D-ribose 1-diphosphate: step 8/9.</text>
</comment>
<dbReference type="Gene3D" id="3.20.20.140">
    <property type="entry name" value="Metal-dependent hydrolases"/>
    <property type="match status" value="1"/>
</dbReference>
<feature type="domain" description="Polymerase/histidinol phosphatase N-terminal" evidence="9">
    <location>
        <begin position="3"/>
        <end position="85"/>
    </location>
</feature>
<dbReference type="EMBL" id="DXCH01000092">
    <property type="protein sequence ID" value="HIZ06964.1"/>
    <property type="molecule type" value="Genomic_DNA"/>
</dbReference>
<keyword evidence="4 8" id="KW-0028">Amino-acid biosynthesis</keyword>
<dbReference type="GO" id="GO:0000105">
    <property type="term" value="P:L-histidine biosynthetic process"/>
    <property type="evidence" value="ECO:0007669"/>
    <property type="project" value="UniProtKB-UniRule"/>
</dbReference>
<dbReference type="InterPro" id="IPR010140">
    <property type="entry name" value="Histidinol_P_phosphatase_HisJ"/>
</dbReference>
<dbReference type="NCBIfam" id="TIGR01856">
    <property type="entry name" value="hisJ_fam"/>
    <property type="match status" value="1"/>
</dbReference>
<sequence>MLWDTHMHTDFSGDSDASPKAMADQAQKLGLDGICVTDHLDYDYPKEPELFLLDLDRYVPSILNLKETYQGRLDIRLGIEIGVQPHLAEKHKQIVSSLPFDQVIASSHTAKGMDPYYPEYFYGSSQEDAYIRYFSSVMENISCFTDFDVYGHLDYVTRYGNSPVPAYTFDSCRKQIDEILKRLIRLEKALEINTGGFSSACRQVNPHPEILKRYYELGGRIVTFGSDAHAPKDIARQFAQAGEILRNCGFREYCSFQNRSPVFHKL</sequence>